<accession>A0A2H3DSX2</accession>
<name>A0A2H3DSX2_ARMGA</name>
<protein>
    <submittedName>
        <fullName evidence="1">Uncharacterized protein</fullName>
    </submittedName>
</protein>
<gene>
    <name evidence="1" type="ORF">ARMGADRAFT_1075185</name>
</gene>
<sequence>MNARVASPALVCYKWLQVCSSRGEQSFADERHQGEIVCLQCHRSPRRHLIVLVSAPSFSASLPGLRSGGWNVWLDSRAGISTPQGIHCYSAIHFESASYGTYNQAVPSFLPVYFCMHIGRFRARVAAAAFPVQLVFHRVHIPEDLSEVGFNMEMGWWITFVSTFPGRNSVVSAPIYGIRCALTQLGHFGLAPLAETATPNFSMDTEAREGRAWPGTWKGVTFSHCEGHRQGSESSASPPSRVFRTTPGFFVERRNPSAMDDSKESLFVDNVIGAKFGAIPSCPSLHLPSLVFGGDWNEQLDSPKQECHFKALLGFNTGDWACLDHQEEAHSFLLDFASSREKCTFPPSSAVFVAPTWTARFWLALLAESAAPNAITDVCKTIPFSIRQRTAGPKAIIHLVKCDHPPG</sequence>
<evidence type="ECO:0000313" key="2">
    <source>
        <dbReference type="Proteomes" id="UP000217790"/>
    </source>
</evidence>
<dbReference type="Proteomes" id="UP000217790">
    <property type="component" value="Unassembled WGS sequence"/>
</dbReference>
<keyword evidence="2" id="KW-1185">Reference proteome</keyword>
<proteinExistence type="predicted"/>
<reference evidence="2" key="1">
    <citation type="journal article" date="2017" name="Nat. Ecol. Evol.">
        <title>Genome expansion and lineage-specific genetic innovations in the forest pathogenic fungi Armillaria.</title>
        <authorList>
            <person name="Sipos G."/>
            <person name="Prasanna A.N."/>
            <person name="Walter M.C."/>
            <person name="O'Connor E."/>
            <person name="Balint B."/>
            <person name="Krizsan K."/>
            <person name="Kiss B."/>
            <person name="Hess J."/>
            <person name="Varga T."/>
            <person name="Slot J."/>
            <person name="Riley R."/>
            <person name="Boka B."/>
            <person name="Rigling D."/>
            <person name="Barry K."/>
            <person name="Lee J."/>
            <person name="Mihaltcheva S."/>
            <person name="LaButti K."/>
            <person name="Lipzen A."/>
            <person name="Waldron R."/>
            <person name="Moloney N.M."/>
            <person name="Sperisen C."/>
            <person name="Kredics L."/>
            <person name="Vagvoelgyi C."/>
            <person name="Patrignani A."/>
            <person name="Fitzpatrick D."/>
            <person name="Nagy I."/>
            <person name="Doyle S."/>
            <person name="Anderson J.B."/>
            <person name="Grigoriev I.V."/>
            <person name="Gueldener U."/>
            <person name="Muensterkoetter M."/>
            <person name="Nagy L.G."/>
        </authorList>
    </citation>
    <scope>NUCLEOTIDE SEQUENCE [LARGE SCALE GENOMIC DNA]</scope>
    <source>
        <strain evidence="2">Ar21-2</strain>
    </source>
</reference>
<evidence type="ECO:0000313" key="1">
    <source>
        <dbReference type="EMBL" id="PBK98329.1"/>
    </source>
</evidence>
<dbReference type="EMBL" id="KZ293648">
    <property type="protein sequence ID" value="PBK98329.1"/>
    <property type="molecule type" value="Genomic_DNA"/>
</dbReference>
<dbReference type="AlphaFoldDB" id="A0A2H3DSX2"/>
<dbReference type="OrthoDB" id="3103569at2759"/>
<organism evidence="1 2">
    <name type="scientific">Armillaria gallica</name>
    <name type="common">Bulbous honey fungus</name>
    <name type="synonym">Armillaria bulbosa</name>
    <dbReference type="NCBI Taxonomy" id="47427"/>
    <lineage>
        <taxon>Eukaryota</taxon>
        <taxon>Fungi</taxon>
        <taxon>Dikarya</taxon>
        <taxon>Basidiomycota</taxon>
        <taxon>Agaricomycotina</taxon>
        <taxon>Agaricomycetes</taxon>
        <taxon>Agaricomycetidae</taxon>
        <taxon>Agaricales</taxon>
        <taxon>Marasmiineae</taxon>
        <taxon>Physalacriaceae</taxon>
        <taxon>Armillaria</taxon>
    </lineage>
</organism>
<dbReference type="InParanoid" id="A0A2H3DSX2"/>